<dbReference type="InterPro" id="IPR036390">
    <property type="entry name" value="WH_DNA-bd_sf"/>
</dbReference>
<dbReference type="PROSITE" id="PS51118">
    <property type="entry name" value="HTH_HXLR"/>
    <property type="match status" value="1"/>
</dbReference>
<dbReference type="GO" id="GO:0003677">
    <property type="term" value="F:DNA binding"/>
    <property type="evidence" value="ECO:0007669"/>
    <property type="project" value="UniProtKB-KW"/>
</dbReference>
<dbReference type="InterPro" id="IPR036388">
    <property type="entry name" value="WH-like_DNA-bd_sf"/>
</dbReference>
<dbReference type="PANTHER" id="PTHR33204">
    <property type="entry name" value="TRANSCRIPTIONAL REGULATOR, MARR FAMILY"/>
    <property type="match status" value="1"/>
</dbReference>
<keyword evidence="1" id="KW-0805">Transcription regulation</keyword>
<dbReference type="PANTHER" id="PTHR33204:SF18">
    <property type="entry name" value="TRANSCRIPTIONAL REGULATORY PROTEIN"/>
    <property type="match status" value="1"/>
</dbReference>
<evidence type="ECO:0000256" key="2">
    <source>
        <dbReference type="ARBA" id="ARBA00023125"/>
    </source>
</evidence>
<feature type="domain" description="HTH hxlR-type" evidence="4">
    <location>
        <begin position="11"/>
        <end position="108"/>
    </location>
</feature>
<dbReference type="EMBL" id="LAZR01000054">
    <property type="protein sequence ID" value="KKN97971.1"/>
    <property type="molecule type" value="Genomic_DNA"/>
</dbReference>
<keyword evidence="2" id="KW-0238">DNA-binding</keyword>
<organism evidence="5">
    <name type="scientific">marine sediment metagenome</name>
    <dbReference type="NCBI Taxonomy" id="412755"/>
    <lineage>
        <taxon>unclassified sequences</taxon>
        <taxon>metagenomes</taxon>
        <taxon>ecological metagenomes</taxon>
    </lineage>
</organism>
<evidence type="ECO:0000313" key="5">
    <source>
        <dbReference type="EMBL" id="KKN97971.1"/>
    </source>
</evidence>
<dbReference type="AlphaFoldDB" id="A0A0F9XG30"/>
<dbReference type="InterPro" id="IPR002577">
    <property type="entry name" value="HTH_HxlR"/>
</dbReference>
<keyword evidence="3" id="KW-0804">Transcription</keyword>
<sequence>MSRTPLNHMDCSVAQTLDIVGEWWSLLILRNAFHGMRTFDAFQKQLDISSSVLSARLKKLTEAGVLIKVPCSDDKRSFEYRLTPAGMDLYPVLIGLMQWGEKWRPNTRGQRMVLLEKATGKPLQGVEVLSADGRPLKAWQVQPVAGPGADEHVHELIG</sequence>
<evidence type="ECO:0000259" key="4">
    <source>
        <dbReference type="PROSITE" id="PS51118"/>
    </source>
</evidence>
<evidence type="ECO:0000256" key="3">
    <source>
        <dbReference type="ARBA" id="ARBA00023163"/>
    </source>
</evidence>
<proteinExistence type="predicted"/>
<reference evidence="5" key="1">
    <citation type="journal article" date="2015" name="Nature">
        <title>Complex archaea that bridge the gap between prokaryotes and eukaryotes.</title>
        <authorList>
            <person name="Spang A."/>
            <person name="Saw J.H."/>
            <person name="Jorgensen S.L."/>
            <person name="Zaremba-Niedzwiedzka K."/>
            <person name="Martijn J."/>
            <person name="Lind A.E."/>
            <person name="van Eijk R."/>
            <person name="Schleper C."/>
            <person name="Guy L."/>
            <person name="Ettema T.J."/>
        </authorList>
    </citation>
    <scope>NUCLEOTIDE SEQUENCE</scope>
</reference>
<dbReference type="Gene3D" id="1.10.10.10">
    <property type="entry name" value="Winged helix-like DNA-binding domain superfamily/Winged helix DNA-binding domain"/>
    <property type="match status" value="1"/>
</dbReference>
<dbReference type="SUPFAM" id="SSF46785">
    <property type="entry name" value="Winged helix' DNA-binding domain"/>
    <property type="match status" value="1"/>
</dbReference>
<name>A0A0F9XG30_9ZZZZ</name>
<protein>
    <recommendedName>
        <fullName evidence="4">HTH hxlR-type domain-containing protein</fullName>
    </recommendedName>
</protein>
<comment type="caution">
    <text evidence="5">The sequence shown here is derived from an EMBL/GenBank/DDBJ whole genome shotgun (WGS) entry which is preliminary data.</text>
</comment>
<dbReference type="Pfam" id="PF01638">
    <property type="entry name" value="HxlR"/>
    <property type="match status" value="1"/>
</dbReference>
<accession>A0A0F9XG30</accession>
<gene>
    <name evidence="5" type="ORF">LCGC14_0151690</name>
</gene>
<evidence type="ECO:0000256" key="1">
    <source>
        <dbReference type="ARBA" id="ARBA00023015"/>
    </source>
</evidence>